<comment type="caution">
    <text evidence="1">The sequence shown here is derived from an EMBL/GenBank/DDBJ whole genome shotgun (WGS) entry which is preliminary data.</text>
</comment>
<gene>
    <name evidence="1" type="ORF">D1Z90_03470</name>
</gene>
<proteinExistence type="predicted"/>
<dbReference type="AlphaFoldDB" id="A0A418YJQ5"/>
<dbReference type="OrthoDB" id="5590091at2"/>
<dbReference type="EMBL" id="QZCH01000002">
    <property type="protein sequence ID" value="RJG50714.1"/>
    <property type="molecule type" value="Genomic_DNA"/>
</dbReference>
<protein>
    <submittedName>
        <fullName evidence="1">Uncharacterized protein</fullName>
    </submittedName>
</protein>
<accession>A0A418YJQ5</accession>
<dbReference type="Proteomes" id="UP000283255">
    <property type="component" value="Unassembled WGS sequence"/>
</dbReference>
<evidence type="ECO:0000313" key="2">
    <source>
        <dbReference type="Proteomes" id="UP000283255"/>
    </source>
</evidence>
<name>A0A418YJQ5_9GAMM</name>
<keyword evidence="2" id="KW-1185">Reference proteome</keyword>
<reference evidence="1 2" key="2">
    <citation type="submission" date="2019-01" db="EMBL/GenBank/DDBJ databases">
        <title>Motilimonas pumilus sp. nov., isolated from the gut of sea cucumber (Apostichopus japonicus).</title>
        <authorList>
            <person name="Wang F.-Q."/>
            <person name="Ren L.-H."/>
            <person name="Lin Y.-W."/>
            <person name="Sun G.-H."/>
            <person name="Du Z.-J."/>
            <person name="Zhao J.-X."/>
            <person name="Liu X.-J."/>
            <person name="Liu L.-J."/>
        </authorList>
    </citation>
    <scope>NUCLEOTIDE SEQUENCE [LARGE SCALE GENOMIC DNA]</scope>
    <source>
        <strain evidence="1 2">PLHSC7-2</strain>
    </source>
</reference>
<sequence length="162" mass="18377">MFIFHCQNDAGAKAVIKVSAVHATQVGEVSFSCDDDAFALTLLTQCRSDSGGYFNLLAGCKPLYVEQWLEYLQENGQLKSLKVTTLAPLQEGYEQAIDIDDEARQTLLNHLYKVGGFNKLQVARYMKQRNNLAYLSTKYSKDDLQRYLQLGEAIRFVRQLKP</sequence>
<reference evidence="1 2" key="1">
    <citation type="submission" date="2018-09" db="EMBL/GenBank/DDBJ databases">
        <authorList>
            <person name="Wang F."/>
        </authorList>
    </citation>
    <scope>NUCLEOTIDE SEQUENCE [LARGE SCALE GENOMIC DNA]</scope>
    <source>
        <strain evidence="1 2">PLHSC7-2</strain>
    </source>
</reference>
<evidence type="ECO:0000313" key="1">
    <source>
        <dbReference type="EMBL" id="RJG50714.1"/>
    </source>
</evidence>
<organism evidence="1 2">
    <name type="scientific">Motilimonas pumila</name>
    <dbReference type="NCBI Taxonomy" id="2303987"/>
    <lineage>
        <taxon>Bacteria</taxon>
        <taxon>Pseudomonadati</taxon>
        <taxon>Pseudomonadota</taxon>
        <taxon>Gammaproteobacteria</taxon>
        <taxon>Alteromonadales</taxon>
        <taxon>Alteromonadales genera incertae sedis</taxon>
        <taxon>Motilimonas</taxon>
    </lineage>
</organism>